<dbReference type="Pfam" id="PF18603">
    <property type="entry name" value="LAL_C2"/>
    <property type="match status" value="1"/>
</dbReference>
<dbReference type="SUPFAM" id="SSF56059">
    <property type="entry name" value="Glutathione synthetase ATP-binding domain-like"/>
    <property type="match status" value="1"/>
</dbReference>
<evidence type="ECO:0000256" key="4">
    <source>
        <dbReference type="ARBA" id="ARBA00022840"/>
    </source>
</evidence>
<dbReference type="AlphaFoldDB" id="A0A328CA39"/>
<keyword evidence="2 5" id="KW-0547">Nucleotide-binding</keyword>
<dbReference type="InterPro" id="IPR003135">
    <property type="entry name" value="ATP-grasp_carboxylate-amine"/>
</dbReference>
<keyword evidence="3" id="KW-0658">Purine biosynthesis</keyword>
<evidence type="ECO:0000313" key="7">
    <source>
        <dbReference type="EMBL" id="RAL25335.1"/>
    </source>
</evidence>
<dbReference type="EMBL" id="QHKO01000001">
    <property type="protein sequence ID" value="RAL25335.1"/>
    <property type="molecule type" value="Genomic_DNA"/>
</dbReference>
<dbReference type="GO" id="GO:0046872">
    <property type="term" value="F:metal ion binding"/>
    <property type="evidence" value="ECO:0007669"/>
    <property type="project" value="InterPro"/>
</dbReference>
<dbReference type="OrthoDB" id="24041at2"/>
<dbReference type="PROSITE" id="PS50975">
    <property type="entry name" value="ATP_GRASP"/>
    <property type="match status" value="1"/>
</dbReference>
<dbReference type="Gene3D" id="3.30.470.20">
    <property type="entry name" value="ATP-grasp fold, B domain"/>
    <property type="match status" value="1"/>
</dbReference>
<proteinExistence type="predicted"/>
<name>A0A328CA39_9DELT</name>
<keyword evidence="4 5" id="KW-0067">ATP-binding</keyword>
<dbReference type="PANTHER" id="PTHR43585:SF2">
    <property type="entry name" value="ATP-GRASP ENZYME FSQD"/>
    <property type="match status" value="1"/>
</dbReference>
<dbReference type="GO" id="GO:0005524">
    <property type="term" value="F:ATP binding"/>
    <property type="evidence" value="ECO:0007669"/>
    <property type="project" value="UniProtKB-UniRule"/>
</dbReference>
<dbReference type="PANTHER" id="PTHR43585">
    <property type="entry name" value="FUMIPYRROLE BIOSYNTHESIS PROTEIN C"/>
    <property type="match status" value="1"/>
</dbReference>
<dbReference type="RefSeq" id="WP_111728507.1">
    <property type="nucleotide sequence ID" value="NZ_QHKO01000001.1"/>
</dbReference>
<dbReference type="Proteomes" id="UP000249169">
    <property type="component" value="Unassembled WGS sequence"/>
</dbReference>
<dbReference type="Pfam" id="PF02222">
    <property type="entry name" value="ATP-grasp"/>
    <property type="match status" value="1"/>
</dbReference>
<keyword evidence="8" id="KW-1185">Reference proteome</keyword>
<protein>
    <recommendedName>
        <fullName evidence="6">ATP-grasp domain-containing protein</fullName>
    </recommendedName>
</protein>
<evidence type="ECO:0000256" key="5">
    <source>
        <dbReference type="PROSITE-ProRule" id="PRU00409"/>
    </source>
</evidence>
<dbReference type="InterPro" id="IPR052032">
    <property type="entry name" value="ATP-dep_AA_Ligase"/>
</dbReference>
<evidence type="ECO:0000256" key="2">
    <source>
        <dbReference type="ARBA" id="ARBA00022741"/>
    </source>
</evidence>
<organism evidence="7 8">
    <name type="scientific">Lujinxingia litoralis</name>
    <dbReference type="NCBI Taxonomy" id="2211119"/>
    <lineage>
        <taxon>Bacteria</taxon>
        <taxon>Deltaproteobacteria</taxon>
        <taxon>Bradymonadales</taxon>
        <taxon>Lujinxingiaceae</taxon>
        <taxon>Lujinxingia</taxon>
    </lineage>
</organism>
<dbReference type="InterPro" id="IPR011761">
    <property type="entry name" value="ATP-grasp"/>
</dbReference>
<evidence type="ECO:0000256" key="3">
    <source>
        <dbReference type="ARBA" id="ARBA00022755"/>
    </source>
</evidence>
<dbReference type="GO" id="GO:0006164">
    <property type="term" value="P:purine nucleotide biosynthetic process"/>
    <property type="evidence" value="ECO:0007669"/>
    <property type="project" value="UniProtKB-KW"/>
</dbReference>
<reference evidence="7 8" key="1">
    <citation type="submission" date="2018-05" db="EMBL/GenBank/DDBJ databases">
        <title>Lujinxingia marina gen. nov. sp. nov., a new facultative anaerobic member of the class Deltaproteobacteria, and proposal of Lujinxingaceae fam. nov.</title>
        <authorList>
            <person name="Li C.-M."/>
        </authorList>
    </citation>
    <scope>NUCLEOTIDE SEQUENCE [LARGE SCALE GENOMIC DNA]</scope>
    <source>
        <strain evidence="7 8">B210</strain>
    </source>
</reference>
<dbReference type="InterPro" id="IPR013815">
    <property type="entry name" value="ATP_grasp_subdomain_1"/>
</dbReference>
<gene>
    <name evidence="7" type="ORF">DL240_03750</name>
</gene>
<dbReference type="InterPro" id="IPR040570">
    <property type="entry name" value="LAL_C2"/>
</dbReference>
<evidence type="ECO:0000256" key="1">
    <source>
        <dbReference type="ARBA" id="ARBA00022598"/>
    </source>
</evidence>
<dbReference type="Gene3D" id="3.40.50.20">
    <property type="match status" value="1"/>
</dbReference>
<comment type="caution">
    <text evidence="7">The sequence shown here is derived from an EMBL/GenBank/DDBJ whole genome shotgun (WGS) entry which is preliminary data.</text>
</comment>
<accession>A0A328CA39</accession>
<evidence type="ECO:0000313" key="8">
    <source>
        <dbReference type="Proteomes" id="UP000249169"/>
    </source>
</evidence>
<dbReference type="Gene3D" id="3.30.1490.20">
    <property type="entry name" value="ATP-grasp fold, A domain"/>
    <property type="match status" value="1"/>
</dbReference>
<feature type="domain" description="ATP-grasp" evidence="6">
    <location>
        <begin position="106"/>
        <end position="284"/>
    </location>
</feature>
<evidence type="ECO:0000259" key="6">
    <source>
        <dbReference type="PROSITE" id="PS50975"/>
    </source>
</evidence>
<dbReference type="GO" id="GO:0016874">
    <property type="term" value="F:ligase activity"/>
    <property type="evidence" value="ECO:0007669"/>
    <property type="project" value="UniProtKB-KW"/>
</dbReference>
<sequence>MNLLMIGYRRDALEAAQARGWNAYFLVDSTRQPPRKACDWAAVNLDSPPETLAATCLRLTGNRPVDAIIALVEAAVVPAARLREHLGLDGLSVAVASRCHDKRLMKRALQAAEIPCARFEEVTPSTHADELVARLGLPLVLKAPDSSGGRGTRICRSPDEVSRPLSPGLMAESFIDGVEYSVESFVHRGEVLFFNVTSYLRPGWANIVPAALDAERLGEIAALNQRTLRALGITRGVTHLEFFAGDGIDSIGEVAVRPPGGALMELITDAYGFDAWQAFLEVELGRRPACNSEASSVEGVYFLHPGPGQVVRVHGVTEARALPHIKTLTCRVSPGDAIDPRQGVGQSVGRIRASGPHYDQVTRALLNAHQLVEIELAPGAPVSTSVDKFEHPGG</sequence>
<keyword evidence="1" id="KW-0436">Ligase</keyword>